<sequence>MTVQYPTAGTKLGQITVTDSLNNTVGPIACQSVTVTSGPQTLATEVSARRNNLDFWHTLQLTGGAPMNDVDLSSTISGSAAGTVNFTFFCNKNTPDTDTSEPRDAKFDGVDITQAYGPGPANAAPPGVIGNYFTFGNLNIEIWPAEKRFAVNDVCDYPTAGTYYPKVVAERQALAAEDRLSAGVVVSGDYVDLIIDSHNSAPPNPIPGQLMSFTGVVKNQGTIGAGASTARLRIDLNNNGWSPGEPEFTAPTGALAPNGGSETESWTNIWAAVLGTHRYQICADSTDVVVESNNANNCNGATTGVFIVAPKPQCSDSIDNDGDGKIDYPADPGCVSPEDNNELDNPDFQEVEP</sequence>
<protein>
    <recommendedName>
        <fullName evidence="2">CARDB domain-containing protein</fullName>
    </recommendedName>
</protein>
<dbReference type="AlphaFoldDB" id="A0A931SCJ6"/>
<reference evidence="3" key="1">
    <citation type="submission" date="2020-07" db="EMBL/GenBank/DDBJ databases">
        <title>Huge and variable diversity of episymbiotic CPR bacteria and DPANN archaea in groundwater ecosystems.</title>
        <authorList>
            <person name="He C.Y."/>
            <person name="Keren R."/>
            <person name="Whittaker M."/>
            <person name="Farag I.F."/>
            <person name="Doudna J."/>
            <person name="Cate J.H.D."/>
            <person name="Banfield J.F."/>
        </authorList>
    </citation>
    <scope>NUCLEOTIDE SEQUENCE</scope>
    <source>
        <strain evidence="3">NC_groundwater_193_Ag_S-0.1um_51_7</strain>
    </source>
</reference>
<dbReference type="Gene3D" id="2.60.40.10">
    <property type="entry name" value="Immunoglobulins"/>
    <property type="match status" value="1"/>
</dbReference>
<evidence type="ECO:0000256" key="1">
    <source>
        <dbReference type="SAM" id="MobiDB-lite"/>
    </source>
</evidence>
<dbReference type="EMBL" id="JACOZA010000042">
    <property type="protein sequence ID" value="MBI2096856.1"/>
    <property type="molecule type" value="Genomic_DNA"/>
</dbReference>
<accession>A0A931SCJ6</accession>
<evidence type="ECO:0000259" key="2">
    <source>
        <dbReference type="Pfam" id="PF07705"/>
    </source>
</evidence>
<name>A0A931SCJ6_9BACT</name>
<dbReference type="InterPro" id="IPR011635">
    <property type="entry name" value="CARDB"/>
</dbReference>
<dbReference type="Pfam" id="PF07705">
    <property type="entry name" value="CARDB"/>
    <property type="match status" value="1"/>
</dbReference>
<dbReference type="Proteomes" id="UP000724148">
    <property type="component" value="Unassembled WGS sequence"/>
</dbReference>
<feature type="region of interest" description="Disordered" evidence="1">
    <location>
        <begin position="316"/>
        <end position="353"/>
    </location>
</feature>
<organism evidence="3 4">
    <name type="scientific">Candidatus Sungiibacteriota bacterium</name>
    <dbReference type="NCBI Taxonomy" id="2750080"/>
    <lineage>
        <taxon>Bacteria</taxon>
        <taxon>Candidatus Sungiibacteriota</taxon>
    </lineage>
</organism>
<feature type="region of interest" description="Disordered" evidence="1">
    <location>
        <begin position="243"/>
        <end position="262"/>
    </location>
</feature>
<feature type="compositionally biased region" description="Acidic residues" evidence="1">
    <location>
        <begin position="339"/>
        <end position="353"/>
    </location>
</feature>
<comment type="caution">
    <text evidence="3">The sequence shown here is derived from an EMBL/GenBank/DDBJ whole genome shotgun (WGS) entry which is preliminary data.</text>
</comment>
<dbReference type="InterPro" id="IPR013783">
    <property type="entry name" value="Ig-like_fold"/>
</dbReference>
<evidence type="ECO:0000313" key="3">
    <source>
        <dbReference type="EMBL" id="MBI2096856.1"/>
    </source>
</evidence>
<proteinExistence type="predicted"/>
<feature type="domain" description="CARDB" evidence="2">
    <location>
        <begin position="192"/>
        <end position="299"/>
    </location>
</feature>
<evidence type="ECO:0000313" key="4">
    <source>
        <dbReference type="Proteomes" id="UP000724148"/>
    </source>
</evidence>
<gene>
    <name evidence="3" type="ORF">HYT40_01730</name>
</gene>